<accession>A0A7E4V7D8</accession>
<dbReference type="WBParaSite" id="Pan_g17074.t1">
    <property type="protein sequence ID" value="Pan_g17074.t1"/>
    <property type="gene ID" value="Pan_g17074"/>
</dbReference>
<protein>
    <submittedName>
        <fullName evidence="2">BAF250_C domain-containing protein</fullName>
    </submittedName>
</protein>
<name>A0A7E4V7D8_PANRE</name>
<keyword evidence="1" id="KW-1185">Reference proteome</keyword>
<reference evidence="1" key="1">
    <citation type="journal article" date="2013" name="Genetics">
        <title>The draft genome and transcriptome of Panagrellus redivivus are shaped by the harsh demands of a free-living lifestyle.</title>
        <authorList>
            <person name="Srinivasan J."/>
            <person name="Dillman A.R."/>
            <person name="Macchietto M.G."/>
            <person name="Heikkinen L."/>
            <person name="Lakso M."/>
            <person name="Fracchia K.M."/>
            <person name="Antoshechkin I."/>
            <person name="Mortazavi A."/>
            <person name="Wong G."/>
            <person name="Sternberg P.W."/>
        </authorList>
    </citation>
    <scope>NUCLEOTIDE SEQUENCE [LARGE SCALE GENOMIC DNA]</scope>
    <source>
        <strain evidence="1">MT8872</strain>
    </source>
</reference>
<reference evidence="2" key="2">
    <citation type="submission" date="2020-10" db="UniProtKB">
        <authorList>
            <consortium name="WormBaseParasite"/>
        </authorList>
    </citation>
    <scope>IDENTIFICATION</scope>
</reference>
<organism evidence="1 2">
    <name type="scientific">Panagrellus redivivus</name>
    <name type="common">Microworm</name>
    <dbReference type="NCBI Taxonomy" id="6233"/>
    <lineage>
        <taxon>Eukaryota</taxon>
        <taxon>Metazoa</taxon>
        <taxon>Ecdysozoa</taxon>
        <taxon>Nematoda</taxon>
        <taxon>Chromadorea</taxon>
        <taxon>Rhabditida</taxon>
        <taxon>Tylenchina</taxon>
        <taxon>Panagrolaimomorpha</taxon>
        <taxon>Panagrolaimoidea</taxon>
        <taxon>Panagrolaimidae</taxon>
        <taxon>Panagrellus</taxon>
    </lineage>
</organism>
<evidence type="ECO:0000313" key="2">
    <source>
        <dbReference type="WBParaSite" id="Pan_g17074.t1"/>
    </source>
</evidence>
<evidence type="ECO:0000313" key="1">
    <source>
        <dbReference type="Proteomes" id="UP000492821"/>
    </source>
</evidence>
<dbReference type="AlphaFoldDB" id="A0A7E4V7D8"/>
<dbReference type="Proteomes" id="UP000492821">
    <property type="component" value="Unassembled WGS sequence"/>
</dbReference>
<proteinExistence type="predicted"/>
<sequence>MSASEEMPFPISNVPGAWPWMSQCVSILVEDQNREFMYLPKGTTVAAVDLLVEVTKWLFPEGKQSQIANIPEFIDALKPQDFKMLRSFDRALVFNALELAVALELELLVQYFDAYFHINPINGFS</sequence>